<keyword evidence="2" id="KW-0175">Coiled coil</keyword>
<dbReference type="Pfam" id="PF01966">
    <property type="entry name" value="HD"/>
    <property type="match status" value="1"/>
</dbReference>
<accession>A0A1M7Y2N5</accession>
<dbReference type="InterPro" id="IPR006675">
    <property type="entry name" value="HDIG_dom"/>
</dbReference>
<evidence type="ECO:0000313" key="4">
    <source>
        <dbReference type="EMBL" id="SHO46249.1"/>
    </source>
</evidence>
<dbReference type="PANTHER" id="PTHR37294:SF1">
    <property type="entry name" value="3'-5' EXORIBONUCLEASE YHAM"/>
    <property type="match status" value="1"/>
</dbReference>
<dbReference type="Gene3D" id="1.10.3210.10">
    <property type="entry name" value="Hypothetical protein af1432"/>
    <property type="match status" value="1"/>
</dbReference>
<dbReference type="CDD" id="cd00077">
    <property type="entry name" value="HDc"/>
    <property type="match status" value="1"/>
</dbReference>
<dbReference type="InterPro" id="IPR012340">
    <property type="entry name" value="NA-bd_OB-fold"/>
</dbReference>
<feature type="coiled-coil region" evidence="2">
    <location>
        <begin position="295"/>
        <end position="322"/>
    </location>
</feature>
<evidence type="ECO:0000259" key="3">
    <source>
        <dbReference type="SMART" id="SM00471"/>
    </source>
</evidence>
<dbReference type="Gene3D" id="2.40.50.140">
    <property type="entry name" value="Nucleic acid-binding proteins"/>
    <property type="match status" value="1"/>
</dbReference>
<dbReference type="Proteomes" id="UP000184603">
    <property type="component" value="Unassembled WGS sequence"/>
</dbReference>
<reference evidence="4 5" key="1">
    <citation type="submission" date="2016-12" db="EMBL/GenBank/DDBJ databases">
        <authorList>
            <person name="Song W.-J."/>
            <person name="Kurnit D.M."/>
        </authorList>
    </citation>
    <scope>NUCLEOTIDE SEQUENCE [LARGE SCALE GENOMIC DNA]</scope>
    <source>
        <strain evidence="4 5">DSM 18488</strain>
    </source>
</reference>
<dbReference type="EMBL" id="FRFE01000005">
    <property type="protein sequence ID" value="SHO46249.1"/>
    <property type="molecule type" value="Genomic_DNA"/>
</dbReference>
<keyword evidence="1" id="KW-0378">Hydrolase</keyword>
<evidence type="ECO:0000256" key="2">
    <source>
        <dbReference type="SAM" id="Coils"/>
    </source>
</evidence>
<evidence type="ECO:0000313" key="5">
    <source>
        <dbReference type="Proteomes" id="UP000184603"/>
    </source>
</evidence>
<name>A0A1M7Y2N5_9BACT</name>
<dbReference type="GO" id="GO:0016787">
    <property type="term" value="F:hydrolase activity"/>
    <property type="evidence" value="ECO:0007669"/>
    <property type="project" value="UniProtKB-KW"/>
</dbReference>
<protein>
    <submittedName>
        <fullName evidence="4">3'-5' exoribonuclease</fullName>
    </submittedName>
</protein>
<dbReference type="GO" id="GO:0031125">
    <property type="term" value="P:rRNA 3'-end processing"/>
    <property type="evidence" value="ECO:0007669"/>
    <property type="project" value="TreeGrafter"/>
</dbReference>
<dbReference type="AlphaFoldDB" id="A0A1M7Y2N5"/>
<organism evidence="4 5">
    <name type="scientific">Desulfopila aestuarii DSM 18488</name>
    <dbReference type="NCBI Taxonomy" id="1121416"/>
    <lineage>
        <taxon>Bacteria</taxon>
        <taxon>Pseudomonadati</taxon>
        <taxon>Thermodesulfobacteriota</taxon>
        <taxon>Desulfobulbia</taxon>
        <taxon>Desulfobulbales</taxon>
        <taxon>Desulfocapsaceae</taxon>
        <taxon>Desulfopila</taxon>
    </lineage>
</organism>
<dbReference type="STRING" id="1121416.SAMN02745220_01388"/>
<sequence length="361" mass="40963">MSLPMVTACIFDSTSRIEPRVMAKTIFIETLQEGDRIDELFLVKSARLAETRAGKPYLILTVMDKSGELTGPVWDNAERFQELCQPGECIRVKGMVQSYREKLQLKVDEVTPVAKEETDMADFLPATIHSRTEMAAELQKIISTVTNPFIRKLLGRFFKKGEIWDRFQDAPAAKGIHHAYVGGLLEHTLSMARVADMLSGHYEGVDRSLLIAGALLHDLGKIEELYMENGLIDYTARGRLKGHLVIGSEMVGKVAAQIADFPEELLEQLQHLILSHHGRQEYGSPTVPMTVEAFLLNYIDELDSKMNVLEQLRRKLNSTEMSWSDYQRSLERYLYLNALQDEKTEAGRKEEGLTVRQQTLF</sequence>
<keyword evidence="5" id="KW-1185">Reference proteome</keyword>
<dbReference type="InterPro" id="IPR003607">
    <property type="entry name" value="HD/PDEase_dom"/>
</dbReference>
<evidence type="ECO:0000256" key="1">
    <source>
        <dbReference type="ARBA" id="ARBA00022801"/>
    </source>
</evidence>
<dbReference type="SMART" id="SM00471">
    <property type="entry name" value="HDc"/>
    <property type="match status" value="1"/>
</dbReference>
<dbReference type="Pfam" id="PF01336">
    <property type="entry name" value="tRNA_anti-codon"/>
    <property type="match status" value="1"/>
</dbReference>
<dbReference type="InterPro" id="IPR050798">
    <property type="entry name" value="YhaM_exoribonuc/phosphodiest"/>
</dbReference>
<dbReference type="SUPFAM" id="SSF109604">
    <property type="entry name" value="HD-domain/PDEase-like"/>
    <property type="match status" value="1"/>
</dbReference>
<gene>
    <name evidence="4" type="ORF">SAMN02745220_01388</name>
</gene>
<dbReference type="InterPro" id="IPR006674">
    <property type="entry name" value="HD_domain"/>
</dbReference>
<dbReference type="InterPro" id="IPR004365">
    <property type="entry name" value="NA-bd_OB_tRNA"/>
</dbReference>
<dbReference type="CDD" id="cd04492">
    <property type="entry name" value="YhaM_OBF_like"/>
    <property type="match status" value="1"/>
</dbReference>
<feature type="domain" description="HD/PDEase" evidence="3">
    <location>
        <begin position="180"/>
        <end position="314"/>
    </location>
</feature>
<dbReference type="GO" id="GO:0003676">
    <property type="term" value="F:nucleic acid binding"/>
    <property type="evidence" value="ECO:0007669"/>
    <property type="project" value="InterPro"/>
</dbReference>
<dbReference type="PANTHER" id="PTHR37294">
    <property type="entry name" value="3'-5' EXORIBONUCLEASE YHAM"/>
    <property type="match status" value="1"/>
</dbReference>
<dbReference type="NCBIfam" id="TIGR00277">
    <property type="entry name" value="HDIG"/>
    <property type="match status" value="1"/>
</dbReference>
<proteinExistence type="predicted"/>